<evidence type="ECO:0000313" key="2">
    <source>
        <dbReference type="EMBL" id="MDC7683398.1"/>
    </source>
</evidence>
<evidence type="ECO:0000259" key="1">
    <source>
        <dbReference type="Pfam" id="PF04324"/>
    </source>
</evidence>
<name>A0ABT5HTK4_9CAUL</name>
<dbReference type="RefSeq" id="WP_272748019.1">
    <property type="nucleotide sequence ID" value="NZ_JAQQKX010000006.1"/>
</dbReference>
<protein>
    <submittedName>
        <fullName evidence="2">(2Fe-2S)-binding protein</fullName>
    </submittedName>
</protein>
<proteinExistence type="predicted"/>
<dbReference type="InterPro" id="IPR007419">
    <property type="entry name" value="BFD-like_2Fe2S-bd_dom"/>
</dbReference>
<dbReference type="Pfam" id="PF04324">
    <property type="entry name" value="Fer2_BFD"/>
    <property type="match status" value="1"/>
</dbReference>
<dbReference type="InterPro" id="IPR041854">
    <property type="entry name" value="BFD-like_2Fe2S-bd_dom_sf"/>
</dbReference>
<comment type="caution">
    <text evidence="2">The sequence shown here is derived from an EMBL/GenBank/DDBJ whole genome shotgun (WGS) entry which is preliminary data.</text>
</comment>
<organism evidence="2 3">
    <name type="scientific">Asticcacaulis aquaticus</name>
    <dbReference type="NCBI Taxonomy" id="2984212"/>
    <lineage>
        <taxon>Bacteria</taxon>
        <taxon>Pseudomonadati</taxon>
        <taxon>Pseudomonadota</taxon>
        <taxon>Alphaproteobacteria</taxon>
        <taxon>Caulobacterales</taxon>
        <taxon>Caulobacteraceae</taxon>
        <taxon>Asticcacaulis</taxon>
    </lineage>
</organism>
<reference evidence="2 3" key="1">
    <citation type="submission" date="2023-01" db="EMBL/GenBank/DDBJ databases">
        <title>Novel species of the genus Asticcacaulis isolated from rivers.</title>
        <authorList>
            <person name="Lu H."/>
        </authorList>
    </citation>
    <scope>NUCLEOTIDE SEQUENCE [LARGE SCALE GENOMIC DNA]</scope>
    <source>
        <strain evidence="2 3">BYS171W</strain>
    </source>
</reference>
<dbReference type="Gene3D" id="1.10.10.1100">
    <property type="entry name" value="BFD-like [2Fe-2S]-binding domain"/>
    <property type="match status" value="1"/>
</dbReference>
<feature type="domain" description="BFD-like [2Fe-2S]-binding" evidence="1">
    <location>
        <begin position="2"/>
        <end position="50"/>
    </location>
</feature>
<dbReference type="EMBL" id="JAQQKX010000006">
    <property type="protein sequence ID" value="MDC7683398.1"/>
    <property type="molecule type" value="Genomic_DNA"/>
</dbReference>
<dbReference type="Proteomes" id="UP001214854">
    <property type="component" value="Unassembled WGS sequence"/>
</dbReference>
<accession>A0ABT5HTK4</accession>
<keyword evidence="3" id="KW-1185">Reference proteome</keyword>
<gene>
    <name evidence="2" type="ORF">PQU92_08935</name>
</gene>
<evidence type="ECO:0000313" key="3">
    <source>
        <dbReference type="Proteomes" id="UP001214854"/>
    </source>
</evidence>
<sequence>MYVCNCNAIRERDAQKAIMCGAATVKAVFDHCQTRAQCAKCVCDIRQMIDDVSASVRLAAE</sequence>